<keyword evidence="3" id="KW-1185">Reference proteome</keyword>
<dbReference type="InterPro" id="IPR027417">
    <property type="entry name" value="P-loop_NTPase"/>
</dbReference>
<dbReference type="Gene3D" id="1.10.8.60">
    <property type="match status" value="1"/>
</dbReference>
<dbReference type="AlphaFoldDB" id="A0A2U1LV79"/>
<dbReference type="InterPro" id="IPR003593">
    <property type="entry name" value="AAA+_ATPase"/>
</dbReference>
<dbReference type="Proteomes" id="UP000245207">
    <property type="component" value="Unassembled WGS sequence"/>
</dbReference>
<comment type="caution">
    <text evidence="2">The sequence shown here is derived from an EMBL/GenBank/DDBJ whole genome shotgun (WGS) entry which is preliminary data.</text>
</comment>
<dbReference type="SMART" id="SM00382">
    <property type="entry name" value="AAA"/>
    <property type="match status" value="1"/>
</dbReference>
<dbReference type="Gene3D" id="3.40.50.300">
    <property type="entry name" value="P-loop containing nucleotide triphosphate hydrolases"/>
    <property type="match status" value="1"/>
</dbReference>
<dbReference type="PANTHER" id="PTHR23076:SF110">
    <property type="entry name" value="INACTIVE ATP-DEPENDENT ZINC METALLOPROTEASE FTSHI 3, CHLOROPLASTIC-RELATED"/>
    <property type="match status" value="1"/>
</dbReference>
<reference evidence="2 3" key="1">
    <citation type="journal article" date="2018" name="Mol. Plant">
        <title>The genome of Artemisia annua provides insight into the evolution of Asteraceae family and artemisinin biosynthesis.</title>
        <authorList>
            <person name="Shen Q."/>
            <person name="Zhang L."/>
            <person name="Liao Z."/>
            <person name="Wang S."/>
            <person name="Yan T."/>
            <person name="Shi P."/>
            <person name="Liu M."/>
            <person name="Fu X."/>
            <person name="Pan Q."/>
            <person name="Wang Y."/>
            <person name="Lv Z."/>
            <person name="Lu X."/>
            <person name="Zhang F."/>
            <person name="Jiang W."/>
            <person name="Ma Y."/>
            <person name="Chen M."/>
            <person name="Hao X."/>
            <person name="Li L."/>
            <person name="Tang Y."/>
            <person name="Lv G."/>
            <person name="Zhou Y."/>
            <person name="Sun X."/>
            <person name="Brodelius P.E."/>
            <person name="Rose J.K.C."/>
            <person name="Tang K."/>
        </authorList>
    </citation>
    <scope>NUCLEOTIDE SEQUENCE [LARGE SCALE GENOMIC DNA]</scope>
    <source>
        <strain evidence="3">cv. Huhao1</strain>
        <tissue evidence="2">Leaf</tissue>
    </source>
</reference>
<evidence type="ECO:0000313" key="3">
    <source>
        <dbReference type="Proteomes" id="UP000245207"/>
    </source>
</evidence>
<name>A0A2U1LV79_ARTAN</name>
<dbReference type="GO" id="GO:0009535">
    <property type="term" value="C:chloroplast thylakoid membrane"/>
    <property type="evidence" value="ECO:0007669"/>
    <property type="project" value="TreeGrafter"/>
</dbReference>
<organism evidence="2 3">
    <name type="scientific">Artemisia annua</name>
    <name type="common">Sweet wormwood</name>
    <dbReference type="NCBI Taxonomy" id="35608"/>
    <lineage>
        <taxon>Eukaryota</taxon>
        <taxon>Viridiplantae</taxon>
        <taxon>Streptophyta</taxon>
        <taxon>Embryophyta</taxon>
        <taxon>Tracheophyta</taxon>
        <taxon>Spermatophyta</taxon>
        <taxon>Magnoliopsida</taxon>
        <taxon>eudicotyledons</taxon>
        <taxon>Gunneridae</taxon>
        <taxon>Pentapetalae</taxon>
        <taxon>asterids</taxon>
        <taxon>campanulids</taxon>
        <taxon>Asterales</taxon>
        <taxon>Asteraceae</taxon>
        <taxon>Asteroideae</taxon>
        <taxon>Anthemideae</taxon>
        <taxon>Artemisiinae</taxon>
        <taxon>Artemisia</taxon>
    </lineage>
</organism>
<accession>A0A2U1LV79</accession>
<evidence type="ECO:0000259" key="1">
    <source>
        <dbReference type="SMART" id="SM00382"/>
    </source>
</evidence>
<dbReference type="GO" id="GO:0005524">
    <property type="term" value="F:ATP binding"/>
    <property type="evidence" value="ECO:0007669"/>
    <property type="project" value="InterPro"/>
</dbReference>
<gene>
    <name evidence="2" type="ORF">CTI12_AA450270</name>
</gene>
<dbReference type="SUPFAM" id="SSF52540">
    <property type="entry name" value="P-loop containing nucleoside triphosphate hydrolases"/>
    <property type="match status" value="1"/>
</dbReference>
<dbReference type="GO" id="GO:0004176">
    <property type="term" value="F:ATP-dependent peptidase activity"/>
    <property type="evidence" value="ECO:0007669"/>
    <property type="project" value="TreeGrafter"/>
</dbReference>
<protein>
    <recommendedName>
        <fullName evidence="1">AAA+ ATPase domain-containing protein</fullName>
    </recommendedName>
</protein>
<proteinExistence type="predicted"/>
<feature type="domain" description="AAA+ ATPase" evidence="1">
    <location>
        <begin position="182"/>
        <end position="310"/>
    </location>
</feature>
<dbReference type="Pfam" id="PF00004">
    <property type="entry name" value="AAA"/>
    <property type="match status" value="1"/>
</dbReference>
<dbReference type="GO" id="GO:0006508">
    <property type="term" value="P:proteolysis"/>
    <property type="evidence" value="ECO:0007669"/>
    <property type="project" value="TreeGrafter"/>
</dbReference>
<sequence>MDVGRCMPIKPSVSIQNNNLLHRSSNRTNFKIGSLMVQQSGPSFKIYHAASSRLVPILGTSEQNATIASFHCCCTKEENHADTITGMHHFYFFSLFAKAVIQEYGNNMISSCRLSLFGCLSWESIKGVFSAIAKLRYRSKKKEPRNITFDDLAGVDAIICELRYIISILQGKSESKKFRSKLPNGVLLYGPGRTGKTTLVHAMAREARVPFFPIYADDIVSGDVRLKNLFNEARRCSPSIIYIKHVEAIAQQGNGKPDPTLFQLHTEMEKCNEDGKMVMVIAATSSPETLDPAFMSFGWFQKMFNVAKPDEDSRRKMVYFHLKDYIMKEDTEAICNLVASKTSGLVWAKIENVVADSRVAAIMRGGDHVTMDDVLHAIRRLDHYISLMNKKKLNAGIISENINETAANIWA</sequence>
<dbReference type="EMBL" id="PKPP01007617">
    <property type="protein sequence ID" value="PWA52902.1"/>
    <property type="molecule type" value="Genomic_DNA"/>
</dbReference>
<dbReference type="PANTHER" id="PTHR23076">
    <property type="entry name" value="METALLOPROTEASE M41 FTSH"/>
    <property type="match status" value="1"/>
</dbReference>
<dbReference type="STRING" id="35608.A0A2U1LV79"/>
<dbReference type="InterPro" id="IPR003959">
    <property type="entry name" value="ATPase_AAA_core"/>
</dbReference>
<evidence type="ECO:0000313" key="2">
    <source>
        <dbReference type="EMBL" id="PWA52902.1"/>
    </source>
</evidence>
<dbReference type="GO" id="GO:0016887">
    <property type="term" value="F:ATP hydrolysis activity"/>
    <property type="evidence" value="ECO:0007669"/>
    <property type="project" value="InterPro"/>
</dbReference>
<dbReference type="OrthoDB" id="27435at2759"/>